<dbReference type="CDD" id="cd00038">
    <property type="entry name" value="CAP_ED"/>
    <property type="match status" value="1"/>
</dbReference>
<dbReference type="InterPro" id="IPR000595">
    <property type="entry name" value="cNMP-bd_dom"/>
</dbReference>
<dbReference type="Pfam" id="PF00027">
    <property type="entry name" value="cNMP_binding"/>
    <property type="match status" value="1"/>
</dbReference>
<sequence>MDIKNAEASFIDYFKKSYGVFEIKEFASLNIETTLKYYPKGSFLIEQGKPANQLFYLVSGLTRYVSISYEGKEFTQSFREAPIIAGSTKAMVQRTPALFSIEVLEDVICLEFDWQDFFSRMKDVPGFLQTYAHMLEMLFIGKEERENAFVQKSAEERYLDFIHNNPNLSSRLPLQYIASYIGITPVALSRVRKKLANS</sequence>
<dbReference type="InterPro" id="IPR018490">
    <property type="entry name" value="cNMP-bd_dom_sf"/>
</dbReference>
<keyword evidence="3" id="KW-1185">Reference proteome</keyword>
<protein>
    <submittedName>
        <fullName evidence="2">Crp/Fnr family transcriptional regulator</fullName>
    </submittedName>
</protein>
<organism evidence="2 3">
    <name type="scientific">Litoribacillus peritrichatus</name>
    <dbReference type="NCBI Taxonomy" id="718191"/>
    <lineage>
        <taxon>Bacteria</taxon>
        <taxon>Pseudomonadati</taxon>
        <taxon>Pseudomonadota</taxon>
        <taxon>Gammaproteobacteria</taxon>
        <taxon>Oceanospirillales</taxon>
        <taxon>Oceanospirillaceae</taxon>
        <taxon>Litoribacillus</taxon>
    </lineage>
</organism>
<name>A0ABP7MHY6_9GAMM</name>
<evidence type="ECO:0000313" key="2">
    <source>
        <dbReference type="EMBL" id="GAA3921578.1"/>
    </source>
</evidence>
<comment type="caution">
    <text evidence="2">The sequence shown here is derived from an EMBL/GenBank/DDBJ whole genome shotgun (WGS) entry which is preliminary data.</text>
</comment>
<proteinExistence type="predicted"/>
<dbReference type="PROSITE" id="PS50042">
    <property type="entry name" value="CNMP_BINDING_3"/>
    <property type="match status" value="1"/>
</dbReference>
<dbReference type="EMBL" id="BAABBN010000004">
    <property type="protein sequence ID" value="GAA3921578.1"/>
    <property type="molecule type" value="Genomic_DNA"/>
</dbReference>
<dbReference type="RefSeq" id="WP_344797437.1">
    <property type="nucleotide sequence ID" value="NZ_BAABBN010000004.1"/>
</dbReference>
<feature type="domain" description="Cyclic nucleotide-binding" evidence="1">
    <location>
        <begin position="36"/>
        <end position="117"/>
    </location>
</feature>
<dbReference type="InterPro" id="IPR014710">
    <property type="entry name" value="RmlC-like_jellyroll"/>
</dbReference>
<gene>
    <name evidence="2" type="ORF">GCM10022277_16810</name>
</gene>
<evidence type="ECO:0000259" key="1">
    <source>
        <dbReference type="PROSITE" id="PS50042"/>
    </source>
</evidence>
<accession>A0ABP7MHY6</accession>
<dbReference type="Proteomes" id="UP001501565">
    <property type="component" value="Unassembled WGS sequence"/>
</dbReference>
<dbReference type="SUPFAM" id="SSF51206">
    <property type="entry name" value="cAMP-binding domain-like"/>
    <property type="match status" value="1"/>
</dbReference>
<reference evidence="3" key="1">
    <citation type="journal article" date="2019" name="Int. J. Syst. Evol. Microbiol.">
        <title>The Global Catalogue of Microorganisms (GCM) 10K type strain sequencing project: providing services to taxonomists for standard genome sequencing and annotation.</title>
        <authorList>
            <consortium name="The Broad Institute Genomics Platform"/>
            <consortium name="The Broad Institute Genome Sequencing Center for Infectious Disease"/>
            <person name="Wu L."/>
            <person name="Ma J."/>
        </authorList>
    </citation>
    <scope>NUCLEOTIDE SEQUENCE [LARGE SCALE GENOMIC DNA]</scope>
    <source>
        <strain evidence="3">JCM 17551</strain>
    </source>
</reference>
<dbReference type="Gene3D" id="2.60.120.10">
    <property type="entry name" value="Jelly Rolls"/>
    <property type="match status" value="1"/>
</dbReference>
<evidence type="ECO:0000313" key="3">
    <source>
        <dbReference type="Proteomes" id="UP001501565"/>
    </source>
</evidence>